<evidence type="ECO:0000256" key="1">
    <source>
        <dbReference type="ARBA" id="ARBA00023015"/>
    </source>
</evidence>
<dbReference type="PROSITE" id="PS51063">
    <property type="entry name" value="HTH_CRP_2"/>
    <property type="match status" value="1"/>
</dbReference>
<dbReference type="Pfam" id="PF00027">
    <property type="entry name" value="cNMP_binding"/>
    <property type="match status" value="1"/>
</dbReference>
<dbReference type="SUPFAM" id="SSF46785">
    <property type="entry name" value="Winged helix' DNA-binding domain"/>
    <property type="match status" value="1"/>
</dbReference>
<dbReference type="Proteomes" id="UP001623290">
    <property type="component" value="Chromosome"/>
</dbReference>
<dbReference type="InterPro" id="IPR000595">
    <property type="entry name" value="cNMP-bd_dom"/>
</dbReference>
<evidence type="ECO:0000256" key="2">
    <source>
        <dbReference type="ARBA" id="ARBA00023125"/>
    </source>
</evidence>
<feature type="domain" description="HTH crp-type" evidence="4">
    <location>
        <begin position="161"/>
        <end position="246"/>
    </location>
</feature>
<dbReference type="CDD" id="cd00038">
    <property type="entry name" value="CAP_ED"/>
    <property type="match status" value="1"/>
</dbReference>
<sequence length="265" mass="29525">MSSATPASPRSGHGTACTDCPLRKKDCFETFSDQEIAFMERFKAGEMSVAAGTTVMLEGAASPQMYTVLEGLGMRYKTLPDGSRQVLNFVFPGDFVGLQTAVMGEMCHGFESSSDMRLCVFDRSAFWDLMRTQPERAFTVTWLAAREEHFLGESLAAIGQREATSRIAWALLQIFLRQIELEPSRSAAPGTERGLKGPTVPMPWKQQDLADALGMSLVHTNKTLARLRREKLAEWKRGWLTLPDPEKLARAQDIILPQKVTRPLL</sequence>
<proteinExistence type="predicted"/>
<dbReference type="SUPFAM" id="SSF51206">
    <property type="entry name" value="cAMP-binding domain-like"/>
    <property type="match status" value="1"/>
</dbReference>
<dbReference type="InterPro" id="IPR014710">
    <property type="entry name" value="RmlC-like_jellyroll"/>
</dbReference>
<dbReference type="Pfam" id="PF13545">
    <property type="entry name" value="HTH_Crp_2"/>
    <property type="match status" value="1"/>
</dbReference>
<dbReference type="PANTHER" id="PTHR24567:SF68">
    <property type="entry name" value="DNA-BINDING TRANSCRIPTIONAL DUAL REGULATOR CRP"/>
    <property type="match status" value="1"/>
</dbReference>
<name>A0ABZ1E219_9RHOB</name>
<dbReference type="RefSeq" id="WP_339107622.1">
    <property type="nucleotide sequence ID" value="NZ_CP135443.1"/>
</dbReference>
<evidence type="ECO:0000259" key="4">
    <source>
        <dbReference type="PROSITE" id="PS51063"/>
    </source>
</evidence>
<dbReference type="InterPro" id="IPR036390">
    <property type="entry name" value="WH_DNA-bd_sf"/>
</dbReference>
<dbReference type="InterPro" id="IPR050397">
    <property type="entry name" value="Env_Response_Regulators"/>
</dbReference>
<dbReference type="PANTHER" id="PTHR24567">
    <property type="entry name" value="CRP FAMILY TRANSCRIPTIONAL REGULATORY PROTEIN"/>
    <property type="match status" value="1"/>
</dbReference>
<keyword evidence="6" id="KW-1185">Reference proteome</keyword>
<evidence type="ECO:0000256" key="3">
    <source>
        <dbReference type="ARBA" id="ARBA00023163"/>
    </source>
</evidence>
<dbReference type="InterPro" id="IPR018490">
    <property type="entry name" value="cNMP-bd_dom_sf"/>
</dbReference>
<reference evidence="5 6" key="1">
    <citation type="submission" date="2023-09" db="EMBL/GenBank/DDBJ databases">
        <title>Thioclava shenzhenensis sp. nov., a multidrug resistant bacteria-antagonizing species isolated from coastal seawater.</title>
        <authorList>
            <person name="Long M."/>
        </authorList>
    </citation>
    <scope>NUCLEOTIDE SEQUENCE [LARGE SCALE GENOMIC DNA]</scope>
    <source>
        <strain evidence="5 6">FTW29</strain>
    </source>
</reference>
<dbReference type="InterPro" id="IPR036388">
    <property type="entry name" value="WH-like_DNA-bd_sf"/>
</dbReference>
<organism evidence="5 6">
    <name type="scientific">Thioclava litoralis</name>
    <dbReference type="NCBI Taxonomy" id="3076557"/>
    <lineage>
        <taxon>Bacteria</taxon>
        <taxon>Pseudomonadati</taxon>
        <taxon>Pseudomonadota</taxon>
        <taxon>Alphaproteobacteria</taxon>
        <taxon>Rhodobacterales</taxon>
        <taxon>Paracoccaceae</taxon>
        <taxon>Thioclava</taxon>
    </lineage>
</organism>
<keyword evidence="3" id="KW-0804">Transcription</keyword>
<evidence type="ECO:0000313" key="6">
    <source>
        <dbReference type="Proteomes" id="UP001623290"/>
    </source>
</evidence>
<evidence type="ECO:0000313" key="5">
    <source>
        <dbReference type="EMBL" id="WRY33856.1"/>
    </source>
</evidence>
<accession>A0ABZ1E219</accession>
<gene>
    <name evidence="5" type="ORF">RPE78_00750</name>
</gene>
<protein>
    <submittedName>
        <fullName evidence="5">Crp/Fnr family transcriptional regulator</fullName>
    </submittedName>
</protein>
<dbReference type="EMBL" id="CP135443">
    <property type="protein sequence ID" value="WRY33856.1"/>
    <property type="molecule type" value="Genomic_DNA"/>
</dbReference>
<dbReference type="Gene3D" id="1.10.10.10">
    <property type="entry name" value="Winged helix-like DNA-binding domain superfamily/Winged helix DNA-binding domain"/>
    <property type="match status" value="1"/>
</dbReference>
<keyword evidence="1" id="KW-0805">Transcription regulation</keyword>
<keyword evidence="2" id="KW-0238">DNA-binding</keyword>
<dbReference type="InterPro" id="IPR012318">
    <property type="entry name" value="HTH_CRP"/>
</dbReference>
<dbReference type="Gene3D" id="2.60.120.10">
    <property type="entry name" value="Jelly Rolls"/>
    <property type="match status" value="1"/>
</dbReference>